<evidence type="ECO:0000256" key="1">
    <source>
        <dbReference type="SAM" id="MobiDB-lite"/>
    </source>
</evidence>
<feature type="transmembrane region" description="Helical" evidence="2">
    <location>
        <begin position="318"/>
        <end position="341"/>
    </location>
</feature>
<keyword evidence="4" id="KW-1185">Reference proteome</keyword>
<keyword evidence="2" id="KW-0812">Transmembrane</keyword>
<feature type="compositionally biased region" description="Basic and acidic residues" evidence="1">
    <location>
        <begin position="1101"/>
        <end position="1118"/>
    </location>
</feature>
<accession>A0A9W7CHR4</accession>
<organism evidence="3 4">
    <name type="scientific">Triparma laevis f. longispina</name>
    <dbReference type="NCBI Taxonomy" id="1714387"/>
    <lineage>
        <taxon>Eukaryota</taxon>
        <taxon>Sar</taxon>
        <taxon>Stramenopiles</taxon>
        <taxon>Ochrophyta</taxon>
        <taxon>Bolidophyceae</taxon>
        <taxon>Parmales</taxon>
        <taxon>Triparmaceae</taxon>
        <taxon>Triparma</taxon>
    </lineage>
</organism>
<dbReference type="Proteomes" id="UP001165122">
    <property type="component" value="Unassembled WGS sequence"/>
</dbReference>
<dbReference type="EMBL" id="BRXW01000093">
    <property type="protein sequence ID" value="GMI05940.1"/>
    <property type="molecule type" value="Genomic_DNA"/>
</dbReference>
<feature type="transmembrane region" description="Helical" evidence="2">
    <location>
        <begin position="504"/>
        <end position="523"/>
    </location>
</feature>
<feature type="transmembrane region" description="Helical" evidence="2">
    <location>
        <begin position="776"/>
        <end position="798"/>
    </location>
</feature>
<feature type="transmembrane region" description="Helical" evidence="2">
    <location>
        <begin position="661"/>
        <end position="685"/>
    </location>
</feature>
<feature type="transmembrane region" description="Helical" evidence="2">
    <location>
        <begin position="621"/>
        <end position="641"/>
    </location>
</feature>
<feature type="transmembrane region" description="Helical" evidence="2">
    <location>
        <begin position="82"/>
        <end position="104"/>
    </location>
</feature>
<reference evidence="4" key="1">
    <citation type="journal article" date="2023" name="Commun. Biol.">
        <title>Genome analysis of Parmales, the sister group of diatoms, reveals the evolutionary specialization of diatoms from phago-mixotrophs to photoautotrophs.</title>
        <authorList>
            <person name="Ban H."/>
            <person name="Sato S."/>
            <person name="Yoshikawa S."/>
            <person name="Yamada K."/>
            <person name="Nakamura Y."/>
            <person name="Ichinomiya M."/>
            <person name="Sato N."/>
            <person name="Blanc-Mathieu R."/>
            <person name="Endo H."/>
            <person name="Kuwata A."/>
            <person name="Ogata H."/>
        </authorList>
    </citation>
    <scope>NUCLEOTIDE SEQUENCE [LARGE SCALE GENOMIC DNA]</scope>
    <source>
        <strain evidence="4">NIES 3700</strain>
    </source>
</reference>
<feature type="transmembrane region" description="Helical" evidence="2">
    <location>
        <begin position="237"/>
        <end position="254"/>
    </location>
</feature>
<feature type="region of interest" description="Disordered" evidence="1">
    <location>
        <begin position="1094"/>
        <end position="1183"/>
    </location>
</feature>
<feature type="transmembrane region" description="Helical" evidence="2">
    <location>
        <begin position="884"/>
        <end position="902"/>
    </location>
</feature>
<evidence type="ECO:0000313" key="3">
    <source>
        <dbReference type="EMBL" id="GMI05940.1"/>
    </source>
</evidence>
<feature type="transmembrane region" description="Helical" evidence="2">
    <location>
        <begin position="949"/>
        <end position="970"/>
    </location>
</feature>
<feature type="transmembrane region" description="Helical" evidence="2">
    <location>
        <begin position="745"/>
        <end position="764"/>
    </location>
</feature>
<feature type="region of interest" description="Disordered" evidence="1">
    <location>
        <begin position="1"/>
        <end position="21"/>
    </location>
</feature>
<feature type="compositionally biased region" description="Basic and acidic residues" evidence="1">
    <location>
        <begin position="1156"/>
        <end position="1170"/>
    </location>
</feature>
<keyword evidence="2" id="KW-0472">Membrane</keyword>
<feature type="transmembrane region" description="Helical" evidence="2">
    <location>
        <begin position="198"/>
        <end position="216"/>
    </location>
</feature>
<feature type="transmembrane region" description="Helical" evidence="2">
    <location>
        <begin position="133"/>
        <end position="154"/>
    </location>
</feature>
<feature type="transmembrane region" description="Helical" evidence="2">
    <location>
        <begin position="544"/>
        <end position="570"/>
    </location>
</feature>
<sequence>MICGGEDFDFSSEEEGDSNDEDIELSRFDARTGKVITIPSKSSLSYQKSLSSSTTRSFRKGISRTATSIDDVRVEIHKIFPIIALVGQAIIALGCFMAFLVYWLHKKNVDDGLDVESTNGHTYTMINFQTYTMLYLISFNMHYFSIALFLLVAFHSPRTNWAAMETLSAILLLLDRIIFLTGNIAKEYQGEGVGWLKFGGRAFDGLTLLGVIFLVYRKRKDAAGLPTKNLREIVHLSLPRVTGSTIISLMFLTAEATGCLTRYPGEYLRCEDKVYSSSTFSLVFICISFIYLCVLPFHHSVYTISHFVKYDFHFREQVQMFLFLIGSAFALIVYASAQQILVLDDWFDSGRFTMASEYTRQALYGITQLFLVLLMTSVLSQDHQQEETLNSWTGWVRSLLMTRSDTEASPALRLALLASTILLCIPTVFFFWMSIFAAGDYSLESKTKFYYVANVCNPVIMTANVVLFMSRPRGTNKVFEKTAYVFCVVNSLLVSTASKVNGLPFGGTAFLVFFFTVCYRYFMKIRKFLKSHSDQQIHTHIDETFSLFVSAFGPSLYLISETLGCVSILPTDRCELMFNCNIVVIQHLMTGVMFFSMMNFTFAHQTWMDLVTFRNCDFPTFLRVTFVAFLSFIAFFSFGIRPKDSTGLVVNLYGYENESRVLATVSAFKYIMGFSWCALIFSFYYPIHSALMMERTQLETGLAVVDQHSSRRVRAWHRMEERLNHFMKRVTVVVTDIDVSPIYKVGTTAIVTVPFLCVAIWMIMLEVDPGNIMASYIYFTSTILLPMALFFAIVLVYSNLGELLGARIKLVSLAPSLTQLLILIMCLMHNDVIMKSAVYTLSFGAIMVYLWKEHERCEEQGAKRRWIDDGFVNKESDKKRRTHLYSAVTIIASSTLPPLIFISSEYIACVTRAYAIARDGPTLNYLNETLPPPVFLSIGPDAGSICDRLAYDLFPIMVCLVAGAVQNIIHPQAMQHLNMKNLVNLTLPKDMMHQFVLSCNLGMYSILKYGMRGEGQSTDSQKMQLVAFVLMSAFTAILPSIYRKLGKRGKKKDKGIVDFFDIEMEHEDDTHDHRVYMDDDFASKNADKRGSTVKFSLGATHRNEHETKIRRQETSGDGKKKKTEQKRYSELHYERSQVGAKKTLWEGGTKGLARLPVHDDFGTGDGKKEGDEVEMGAVNPGLL</sequence>
<feature type="transmembrane region" description="Helical" evidence="2">
    <location>
        <begin position="449"/>
        <end position="470"/>
    </location>
</feature>
<feature type="transmembrane region" description="Helical" evidence="2">
    <location>
        <begin position="810"/>
        <end position="830"/>
    </location>
</feature>
<feature type="transmembrane region" description="Helical" evidence="2">
    <location>
        <begin position="576"/>
        <end position="600"/>
    </location>
</feature>
<protein>
    <submittedName>
        <fullName evidence="3">Uncharacterized protein</fullName>
    </submittedName>
</protein>
<keyword evidence="2" id="KW-1133">Transmembrane helix</keyword>
<feature type="transmembrane region" description="Helical" evidence="2">
    <location>
        <begin position="274"/>
        <end position="297"/>
    </location>
</feature>
<feature type="transmembrane region" description="Helical" evidence="2">
    <location>
        <begin position="1023"/>
        <end position="1042"/>
    </location>
</feature>
<name>A0A9W7CHR4_9STRA</name>
<evidence type="ECO:0000313" key="4">
    <source>
        <dbReference type="Proteomes" id="UP001165122"/>
    </source>
</evidence>
<dbReference type="OrthoDB" id="199067at2759"/>
<feature type="transmembrane region" description="Helical" evidence="2">
    <location>
        <begin position="361"/>
        <end position="379"/>
    </location>
</feature>
<feature type="transmembrane region" description="Helical" evidence="2">
    <location>
        <begin position="411"/>
        <end position="437"/>
    </location>
</feature>
<feature type="transmembrane region" description="Helical" evidence="2">
    <location>
        <begin position="166"/>
        <end position="186"/>
    </location>
</feature>
<evidence type="ECO:0000256" key="2">
    <source>
        <dbReference type="SAM" id="Phobius"/>
    </source>
</evidence>
<proteinExistence type="predicted"/>
<feature type="compositionally biased region" description="Basic and acidic residues" evidence="1">
    <location>
        <begin position="1125"/>
        <end position="1135"/>
    </location>
</feature>
<dbReference type="AlphaFoldDB" id="A0A9W7CHR4"/>
<gene>
    <name evidence="3" type="ORF">TrLO_g5625</name>
</gene>
<comment type="caution">
    <text evidence="3">The sequence shown here is derived from an EMBL/GenBank/DDBJ whole genome shotgun (WGS) entry which is preliminary data.</text>
</comment>